<comment type="caution">
    <text evidence="5">The sequence shown here is derived from an EMBL/GenBank/DDBJ whole genome shotgun (WGS) entry which is preliminary data.</text>
</comment>
<dbReference type="InterPro" id="IPR000387">
    <property type="entry name" value="Tyr_Pase_dom"/>
</dbReference>
<feature type="transmembrane region" description="Helical" evidence="3">
    <location>
        <begin position="132"/>
        <end position="151"/>
    </location>
</feature>
<protein>
    <submittedName>
        <fullName evidence="5">Dual specificity protein phosphatase family protein</fullName>
    </submittedName>
</protein>
<gene>
    <name evidence="5" type="ORF">H8R25_05340</name>
</gene>
<keyword evidence="3" id="KW-1133">Transmembrane helix</keyword>
<proteinExistence type="predicted"/>
<dbReference type="GO" id="GO:0004721">
    <property type="term" value="F:phosphoprotein phosphatase activity"/>
    <property type="evidence" value="ECO:0007669"/>
    <property type="project" value="UniProtKB-KW"/>
</dbReference>
<reference evidence="5 6" key="1">
    <citation type="submission" date="2020-08" db="EMBL/GenBank/DDBJ databases">
        <title>Description of novel Flavobacterium F-392 isolate.</title>
        <authorList>
            <person name="Saticioglu I.B."/>
            <person name="Duman M."/>
            <person name="Altun S."/>
        </authorList>
    </citation>
    <scope>NUCLEOTIDE SEQUENCE [LARGE SCALE GENOMIC DNA]</scope>
    <source>
        <strain evidence="5 6">F-392</strain>
    </source>
</reference>
<dbReference type="Pfam" id="PF00782">
    <property type="entry name" value="DSPc"/>
    <property type="match status" value="1"/>
</dbReference>
<evidence type="ECO:0000256" key="1">
    <source>
        <dbReference type="ARBA" id="ARBA00022801"/>
    </source>
</evidence>
<dbReference type="Gene3D" id="3.90.190.10">
    <property type="entry name" value="Protein tyrosine phosphatase superfamily"/>
    <property type="match status" value="1"/>
</dbReference>
<feature type="transmembrane region" description="Helical" evidence="3">
    <location>
        <begin position="189"/>
        <end position="206"/>
    </location>
</feature>
<feature type="transmembrane region" description="Helical" evidence="3">
    <location>
        <begin position="12"/>
        <end position="30"/>
    </location>
</feature>
<dbReference type="InterPro" id="IPR016130">
    <property type="entry name" value="Tyr_Pase_AS"/>
</dbReference>
<keyword evidence="3" id="KW-0812">Transmembrane</keyword>
<dbReference type="InterPro" id="IPR000340">
    <property type="entry name" value="Dual-sp_phosphatase_cat-dom"/>
</dbReference>
<accession>A0A923MWZ0</accession>
<evidence type="ECO:0000313" key="6">
    <source>
        <dbReference type="Proteomes" id="UP000641454"/>
    </source>
</evidence>
<feature type="transmembrane region" description="Helical" evidence="3">
    <location>
        <begin position="245"/>
        <end position="265"/>
    </location>
</feature>
<sequence>MIEQNKIQWRNGFIWLLVLAPLFFILYGWANGYAALLPKENVGEIVYDWEKHIPFLPSTILPYWSIDLLYGLSLFLPMTKFAQRQHALRLLVATPIAVLFFLLFPLTFSTIKPECFGVWKSLFDALMGFDKPFNQSPSLHIILLVILWRIYLPHFNKVGKAIWNVWCFLIGVSVLTTFQHHFIDIPAGFLTGLIICYLFPLSKAHYWKWGEIKSKRLAILHVIVGLLFFVLAFLCPIAIAVILIWMGISLFFIGLGYFGLGAIIFQKKENGSFTFAATILFFPYRWISRLVRNVFFKSYQSPQKITEKLYLGAFWMTKKQDYHAIFDVCSEYKKLKNSSQNYVSYPLIDLAAPTIDELIVGVKKLDELIQNNETVFIHCALGMSRSATVVFAWLLYTHKIESVKEGFAFFEDNKFQFSLSGKHKELLETYCKNSN</sequence>
<dbReference type="RefSeq" id="WP_187017529.1">
    <property type="nucleotide sequence ID" value="NZ_JACRUK010000008.1"/>
</dbReference>
<dbReference type="EMBL" id="JACRUL010000008">
    <property type="protein sequence ID" value="MBC5843858.1"/>
    <property type="molecule type" value="Genomic_DNA"/>
</dbReference>
<keyword evidence="2" id="KW-0904">Protein phosphatase</keyword>
<dbReference type="InterPro" id="IPR020422">
    <property type="entry name" value="TYR_PHOSPHATASE_DUAL_dom"/>
</dbReference>
<dbReference type="PROSITE" id="PS00383">
    <property type="entry name" value="TYR_PHOSPHATASE_1"/>
    <property type="match status" value="1"/>
</dbReference>
<feature type="transmembrane region" description="Helical" evidence="3">
    <location>
        <begin position="90"/>
        <end position="112"/>
    </location>
</feature>
<dbReference type="PROSITE" id="PS50056">
    <property type="entry name" value="TYR_PHOSPHATASE_2"/>
    <property type="match status" value="1"/>
</dbReference>
<dbReference type="InterPro" id="IPR029021">
    <property type="entry name" value="Prot-tyrosine_phosphatase-like"/>
</dbReference>
<feature type="transmembrane region" description="Helical" evidence="3">
    <location>
        <begin position="272"/>
        <end position="288"/>
    </location>
</feature>
<dbReference type="PANTHER" id="PTHR47216">
    <property type="match status" value="1"/>
</dbReference>
<evidence type="ECO:0000256" key="3">
    <source>
        <dbReference type="SAM" id="Phobius"/>
    </source>
</evidence>
<dbReference type="AlphaFoldDB" id="A0A923MWZ0"/>
<name>A0A923MWZ0_9FLAO</name>
<dbReference type="CDD" id="cd03386">
    <property type="entry name" value="PAP2_Aur1_like"/>
    <property type="match status" value="1"/>
</dbReference>
<feature type="transmembrane region" description="Helical" evidence="3">
    <location>
        <begin position="218"/>
        <end position="239"/>
    </location>
</feature>
<dbReference type="SUPFAM" id="SSF52799">
    <property type="entry name" value="(Phosphotyrosine protein) phosphatases II"/>
    <property type="match status" value="1"/>
</dbReference>
<feature type="domain" description="Tyrosine specific protein phosphatases" evidence="4">
    <location>
        <begin position="356"/>
        <end position="425"/>
    </location>
</feature>
<dbReference type="Proteomes" id="UP000641454">
    <property type="component" value="Unassembled WGS sequence"/>
</dbReference>
<keyword evidence="1" id="KW-0378">Hydrolase</keyword>
<dbReference type="PANTHER" id="PTHR47216:SF4">
    <property type="entry name" value="OS01G0859400 PROTEIN"/>
    <property type="match status" value="1"/>
</dbReference>
<keyword evidence="6" id="KW-1185">Reference proteome</keyword>
<evidence type="ECO:0000256" key="2">
    <source>
        <dbReference type="ARBA" id="ARBA00022912"/>
    </source>
</evidence>
<dbReference type="SMART" id="SM00195">
    <property type="entry name" value="DSPc"/>
    <property type="match status" value="1"/>
</dbReference>
<feature type="transmembrane region" description="Helical" evidence="3">
    <location>
        <begin position="163"/>
        <end position="183"/>
    </location>
</feature>
<organism evidence="5 6">
    <name type="scientific">Flavobacterium muglaense</name>
    <dbReference type="NCBI Taxonomy" id="2764716"/>
    <lineage>
        <taxon>Bacteria</taxon>
        <taxon>Pseudomonadati</taxon>
        <taxon>Bacteroidota</taxon>
        <taxon>Flavobacteriia</taxon>
        <taxon>Flavobacteriales</taxon>
        <taxon>Flavobacteriaceae</taxon>
        <taxon>Flavobacterium</taxon>
    </lineage>
</organism>
<keyword evidence="3" id="KW-0472">Membrane</keyword>
<evidence type="ECO:0000313" key="5">
    <source>
        <dbReference type="EMBL" id="MBC5843858.1"/>
    </source>
</evidence>
<evidence type="ECO:0000259" key="4">
    <source>
        <dbReference type="PROSITE" id="PS50056"/>
    </source>
</evidence>
<feature type="transmembrane region" description="Helical" evidence="3">
    <location>
        <begin position="60"/>
        <end position="78"/>
    </location>
</feature>